<proteinExistence type="predicted"/>
<sequence>MSSQQSPSSSDTPTTDGGVRKRVCKACDRCRMKKSKVKPKPLRLRVTRDSVLILSLVSSATATVPVLDVGQITPYVSLESERKHRTRYVEMLEEQQAQLVTGLQQLYKRVLEGSSWPGSPLKETDGHPLTHDILERLGALKHDGHETEVPFEEDLTVLQQRLLANGAEVMQRRDSSGTSSNSDYSPTFTKNIHGGPFSTSNMPPTPPNYSPYPRPQQMTAQTVVRPGEHRPRIPHQPARISRSQVQASEFLQQRSASHGSKQTLFPSSAAGLPRQPSWDQFPSNELDMTSGLMNGFDPPLSGDAMDYFQRTPAAILQPLPQAALCGLTAQSDWVDDDFQKFLNPSPL</sequence>
<dbReference type="EMBL" id="CP120630">
    <property type="protein sequence ID" value="WEW60403.1"/>
    <property type="molecule type" value="Genomic_DNA"/>
</dbReference>
<dbReference type="InterPro" id="IPR052783">
    <property type="entry name" value="Metabolic/Drug-Res_Regulator"/>
</dbReference>
<dbReference type="PANTHER" id="PTHR47655:SF3">
    <property type="entry name" value="ZN(II)2CYS6 TRANSCRIPTION FACTOR (EUROFUNG)"/>
    <property type="match status" value="1"/>
</dbReference>
<feature type="region of interest" description="Disordered" evidence="1">
    <location>
        <begin position="169"/>
        <end position="276"/>
    </location>
</feature>
<evidence type="ECO:0000313" key="2">
    <source>
        <dbReference type="EMBL" id="WEW60403.1"/>
    </source>
</evidence>
<dbReference type="Proteomes" id="UP001219355">
    <property type="component" value="Chromosome 4"/>
</dbReference>
<feature type="region of interest" description="Disordered" evidence="1">
    <location>
        <begin position="1"/>
        <end position="20"/>
    </location>
</feature>
<dbReference type="PANTHER" id="PTHR47655">
    <property type="entry name" value="QUINIC ACID UTILIZATION ACTIVATOR"/>
    <property type="match status" value="1"/>
</dbReference>
<dbReference type="AlphaFoldDB" id="A0AAF0IKE8"/>
<feature type="compositionally biased region" description="Polar residues" evidence="1">
    <location>
        <begin position="241"/>
        <end position="266"/>
    </location>
</feature>
<organism evidence="2 3">
    <name type="scientific">Emydomyces testavorans</name>
    <dbReference type="NCBI Taxonomy" id="2070801"/>
    <lineage>
        <taxon>Eukaryota</taxon>
        <taxon>Fungi</taxon>
        <taxon>Dikarya</taxon>
        <taxon>Ascomycota</taxon>
        <taxon>Pezizomycotina</taxon>
        <taxon>Eurotiomycetes</taxon>
        <taxon>Eurotiomycetidae</taxon>
        <taxon>Onygenales</taxon>
        <taxon>Nannizziopsiaceae</taxon>
        <taxon>Emydomyces</taxon>
    </lineage>
</organism>
<feature type="compositionally biased region" description="Low complexity" evidence="1">
    <location>
        <begin position="1"/>
        <end position="16"/>
    </location>
</feature>
<gene>
    <name evidence="2" type="primary">FCR1</name>
    <name evidence="2" type="ORF">PRK78_005888</name>
</gene>
<evidence type="ECO:0000256" key="1">
    <source>
        <dbReference type="SAM" id="MobiDB-lite"/>
    </source>
</evidence>
<accession>A0AAF0IKE8</accession>
<reference evidence="2" key="1">
    <citation type="submission" date="2023-03" db="EMBL/GenBank/DDBJ databases">
        <title>Emydomyces testavorans Genome Sequence.</title>
        <authorList>
            <person name="Hoyer L."/>
        </authorList>
    </citation>
    <scope>NUCLEOTIDE SEQUENCE</scope>
    <source>
        <strain evidence="2">16-2883</strain>
    </source>
</reference>
<name>A0AAF0IKE8_9EURO</name>
<feature type="compositionally biased region" description="Low complexity" evidence="1">
    <location>
        <begin position="176"/>
        <end position="185"/>
    </location>
</feature>
<protein>
    <submittedName>
        <fullName evidence="2">Fluconazole resistance protein 1</fullName>
    </submittedName>
</protein>
<evidence type="ECO:0000313" key="3">
    <source>
        <dbReference type="Proteomes" id="UP001219355"/>
    </source>
</evidence>
<keyword evidence="3" id="KW-1185">Reference proteome</keyword>
<feature type="compositionally biased region" description="Pro residues" evidence="1">
    <location>
        <begin position="203"/>
        <end position="214"/>
    </location>
</feature>